<evidence type="ECO:0000256" key="5">
    <source>
        <dbReference type="SAM" id="Phobius"/>
    </source>
</evidence>
<gene>
    <name evidence="7" type="ORF">PN36_01590</name>
</gene>
<comment type="similarity">
    <text evidence="1">Belongs to the peptidase S49 family.</text>
</comment>
<dbReference type="PANTHER" id="PTHR42987:SF8">
    <property type="entry name" value="PROTEINASE"/>
    <property type="match status" value="1"/>
</dbReference>
<dbReference type="InterPro" id="IPR047272">
    <property type="entry name" value="S49_SppA_C"/>
</dbReference>
<proteinExistence type="inferred from homology"/>
<dbReference type="InterPro" id="IPR029045">
    <property type="entry name" value="ClpP/crotonase-like_dom_sf"/>
</dbReference>
<dbReference type="Proteomes" id="UP000030428">
    <property type="component" value="Unassembled WGS sequence"/>
</dbReference>
<accession>A0A4E0RLA8</accession>
<feature type="transmembrane region" description="Helical" evidence="5">
    <location>
        <begin position="34"/>
        <end position="52"/>
    </location>
</feature>
<keyword evidence="5" id="KW-0472">Membrane</keyword>
<dbReference type="CDD" id="cd07023">
    <property type="entry name" value="S49_Sppa_N_C"/>
    <property type="match status" value="1"/>
</dbReference>
<evidence type="ECO:0000256" key="4">
    <source>
        <dbReference type="ARBA" id="ARBA00022825"/>
    </source>
</evidence>
<keyword evidence="2" id="KW-0645">Protease</keyword>
<keyword evidence="8" id="KW-1185">Reference proteome</keyword>
<dbReference type="GO" id="GO:0006508">
    <property type="term" value="P:proteolysis"/>
    <property type="evidence" value="ECO:0007669"/>
    <property type="project" value="UniProtKB-KW"/>
</dbReference>
<organism evidence="7 8">
    <name type="scientific">Candidatus Thiomargarita nelsonii</name>
    <dbReference type="NCBI Taxonomy" id="1003181"/>
    <lineage>
        <taxon>Bacteria</taxon>
        <taxon>Pseudomonadati</taxon>
        <taxon>Pseudomonadota</taxon>
        <taxon>Gammaproteobacteria</taxon>
        <taxon>Thiotrichales</taxon>
        <taxon>Thiotrichaceae</taxon>
        <taxon>Thiomargarita</taxon>
    </lineage>
</organism>
<sequence>MSEINLDENWERDILRDLAFATIKEQRRARRWRIFFILLFFTYLFVTLAIFVEPDWLSGNEDAANKHTALVEVEGVIAADTQASADKIVTSLRRAFKDEKTAGVIIRINSPGGSPVQAGYINDEIKRLREKYPDIPVYAVATDMCTSGGYYIAAAADEIYADKATIIGSIGVLMDGFGFVGAMEKLGVERRLLTAGENKGFLDPFSPMKEEDMAHIQSVLKDVHNQFITIVKQGREKSLTEKGKLELLDNPELFTGLLWTGEKAMELGLVDALGSSSYIAREIIKAEKIKDFTSKPNYLDRFAERLGVTMARTLAQQFKLATLQ</sequence>
<keyword evidence="5" id="KW-0812">Transmembrane</keyword>
<dbReference type="EMBL" id="JSZA02000004">
    <property type="protein sequence ID" value="TGO03696.1"/>
    <property type="molecule type" value="Genomic_DNA"/>
</dbReference>
<dbReference type="AlphaFoldDB" id="A0A4E0RLA8"/>
<dbReference type="InterPro" id="IPR002142">
    <property type="entry name" value="Peptidase_S49"/>
</dbReference>
<comment type="caution">
    <text evidence="7">The sequence shown here is derived from an EMBL/GenBank/DDBJ whole genome shotgun (WGS) entry which is preliminary data.</text>
</comment>
<keyword evidence="5" id="KW-1133">Transmembrane helix</keyword>
<evidence type="ECO:0000256" key="3">
    <source>
        <dbReference type="ARBA" id="ARBA00022801"/>
    </source>
</evidence>
<dbReference type="Gene3D" id="6.20.330.10">
    <property type="match status" value="1"/>
</dbReference>
<evidence type="ECO:0000313" key="7">
    <source>
        <dbReference type="EMBL" id="TGO03696.1"/>
    </source>
</evidence>
<dbReference type="Gene3D" id="3.90.226.10">
    <property type="entry name" value="2-enoyl-CoA Hydratase, Chain A, domain 1"/>
    <property type="match status" value="1"/>
</dbReference>
<evidence type="ECO:0000256" key="2">
    <source>
        <dbReference type="ARBA" id="ARBA00022670"/>
    </source>
</evidence>
<dbReference type="PANTHER" id="PTHR42987">
    <property type="entry name" value="PEPTIDASE S49"/>
    <property type="match status" value="1"/>
</dbReference>
<feature type="domain" description="Peptidase S49" evidence="6">
    <location>
        <begin position="134"/>
        <end position="288"/>
    </location>
</feature>
<evidence type="ECO:0000313" key="8">
    <source>
        <dbReference type="Proteomes" id="UP000030428"/>
    </source>
</evidence>
<keyword evidence="4" id="KW-0720">Serine protease</keyword>
<name>A0A4E0RLA8_9GAMM</name>
<keyword evidence="3" id="KW-0378">Hydrolase</keyword>
<dbReference type="Pfam" id="PF01343">
    <property type="entry name" value="Peptidase_S49"/>
    <property type="match status" value="1"/>
</dbReference>
<evidence type="ECO:0000259" key="6">
    <source>
        <dbReference type="Pfam" id="PF01343"/>
    </source>
</evidence>
<dbReference type="GO" id="GO:0008236">
    <property type="term" value="F:serine-type peptidase activity"/>
    <property type="evidence" value="ECO:0007669"/>
    <property type="project" value="UniProtKB-KW"/>
</dbReference>
<protein>
    <submittedName>
        <fullName evidence="7">Peptidase S49</fullName>
    </submittedName>
</protein>
<dbReference type="SUPFAM" id="SSF52096">
    <property type="entry name" value="ClpP/crotonase"/>
    <property type="match status" value="1"/>
</dbReference>
<evidence type="ECO:0000256" key="1">
    <source>
        <dbReference type="ARBA" id="ARBA00008683"/>
    </source>
</evidence>
<reference evidence="7 8" key="1">
    <citation type="journal article" date="2016" name="Front. Microbiol.">
        <title>Single-Cell (Meta-)Genomics of a Dimorphic Candidatus Thiomargarita nelsonii Reveals Genomic Plasticity.</title>
        <authorList>
            <person name="Flood B.E."/>
            <person name="Fliss P."/>
            <person name="Jones D.S."/>
            <person name="Dick G.J."/>
            <person name="Jain S."/>
            <person name="Kaster A.K."/>
            <person name="Winkel M."/>
            <person name="Mussmann M."/>
            <person name="Bailey J."/>
        </authorList>
    </citation>
    <scope>NUCLEOTIDE SEQUENCE [LARGE SCALE GENOMIC DNA]</scope>
    <source>
        <strain evidence="7">Hydrate Ridge</strain>
    </source>
</reference>